<dbReference type="GO" id="GO:0003676">
    <property type="term" value="F:nucleic acid binding"/>
    <property type="evidence" value="ECO:0007669"/>
    <property type="project" value="InterPro"/>
</dbReference>
<comment type="catalytic activity">
    <reaction evidence="8">
        <text>methylarsonous acid + S-adenosyl-L-methionine = dimethylarsinate + S-adenosyl-L-homocysteine + 2 H(+)</text>
        <dbReference type="Rhea" id="RHEA:11684"/>
        <dbReference type="ChEBI" id="CHEBI:15378"/>
        <dbReference type="ChEBI" id="CHEBI:16223"/>
        <dbReference type="ChEBI" id="CHEBI:17826"/>
        <dbReference type="ChEBI" id="CHEBI:57856"/>
        <dbReference type="ChEBI" id="CHEBI:59789"/>
    </reaction>
</comment>
<accession>A0A1B0BWC0</accession>
<evidence type="ECO:0000256" key="4">
    <source>
        <dbReference type="ARBA" id="ARBA00022679"/>
    </source>
</evidence>
<reference evidence="19" key="1">
    <citation type="submission" date="2015-01" db="EMBL/GenBank/DDBJ databases">
        <authorList>
            <person name="Aksoy S."/>
            <person name="Warren W."/>
            <person name="Wilson R.K."/>
        </authorList>
    </citation>
    <scope>NUCLEOTIDE SEQUENCE [LARGE SCALE GENOMIC DNA]</scope>
    <source>
        <strain evidence="19">IAEA</strain>
    </source>
</reference>
<reference evidence="18" key="2">
    <citation type="submission" date="2020-05" db="UniProtKB">
        <authorList>
            <consortium name="EnsemblMetazoa"/>
        </authorList>
    </citation>
    <scope>IDENTIFICATION</scope>
    <source>
        <strain evidence="18">IAEA</strain>
    </source>
</reference>
<keyword evidence="4" id="KW-0808">Transferase</keyword>
<evidence type="ECO:0000256" key="6">
    <source>
        <dbReference type="ARBA" id="ARBA00023242"/>
    </source>
</evidence>
<protein>
    <recommendedName>
        <fullName evidence="15">Methyltransferase HEMK2</fullName>
    </recommendedName>
    <alternativeName>
        <fullName evidence="14">HemK methyltransferase family member 2</fullName>
    </alternativeName>
    <alternativeName>
        <fullName evidence="12">Lysine N-methyltransferase 9</fullName>
    </alternativeName>
    <alternativeName>
        <fullName evidence="11">Methylarsonite methyltransferase N6AMT1</fullName>
    </alternativeName>
    <alternativeName>
        <fullName evidence="16">Methyltransferase N6AMT1</fullName>
    </alternativeName>
    <alternativeName>
        <fullName evidence="13">Protein N(5)-glutamine methyltransferase</fullName>
    </alternativeName>
</protein>
<dbReference type="SUPFAM" id="SSF53335">
    <property type="entry name" value="S-adenosyl-L-methionine-dependent methyltransferases"/>
    <property type="match status" value="1"/>
</dbReference>
<evidence type="ECO:0000256" key="7">
    <source>
        <dbReference type="ARBA" id="ARBA00048619"/>
    </source>
</evidence>
<dbReference type="GO" id="GO:0032259">
    <property type="term" value="P:methylation"/>
    <property type="evidence" value="ECO:0007669"/>
    <property type="project" value="UniProtKB-KW"/>
</dbReference>
<dbReference type="InterPro" id="IPR052190">
    <property type="entry name" value="Euk-Arch_PrmC-MTase"/>
</dbReference>
<dbReference type="Gene3D" id="3.40.50.150">
    <property type="entry name" value="Vaccinia Virus protein VP39"/>
    <property type="match status" value="1"/>
</dbReference>
<dbReference type="NCBIfam" id="TIGR00537">
    <property type="entry name" value="hemK_rel_arch"/>
    <property type="match status" value="1"/>
</dbReference>
<evidence type="ECO:0000256" key="14">
    <source>
        <dbReference type="ARBA" id="ARBA00083337"/>
    </source>
</evidence>
<comment type="function">
    <text evidence="9">Methyltransferase that can methylate proteins and, to a lower extent, arsenic. Catalytic subunit of a heterodimer with TRMT112, which monomethylates 'Lys-12' of histone H4 (H4K12me1), a modification present at the promoters of numerous genes encoding cell cycle regulators. Catalytic subunit of a heterodimer with TRMT112, which catalyzes N5-methylation of Glu residue of proteins with a Gly-Gln-Xaa-Xaa-Xaa-Arg motif. Methylates ETF1 on 'Gln-185'; ETF1 needs to be complexed to ERF3 in its GTP-bound form to be efficiently methylated. May also play a role in the modulation of arsenic-induced toxicity by mediating the conversion of monomethylarsonous acid (3+) into the less toxic dimethylarsonic acid. It however only plays a limited role in arsenic metabolism compared with AS3MT.</text>
</comment>
<dbReference type="STRING" id="67801.A0A1B0BWC0"/>
<proteinExistence type="inferred from homology"/>
<evidence type="ECO:0000313" key="18">
    <source>
        <dbReference type="EnsemblMetazoa" id="GPPI042553-PA"/>
    </source>
</evidence>
<keyword evidence="6" id="KW-0539">Nucleus</keyword>
<dbReference type="GO" id="GO:0036009">
    <property type="term" value="F:protein-glutamine N-methyltransferase activity"/>
    <property type="evidence" value="ECO:0007669"/>
    <property type="project" value="UniProtKB-ARBA"/>
</dbReference>
<evidence type="ECO:0000256" key="15">
    <source>
        <dbReference type="ARBA" id="ARBA00093624"/>
    </source>
</evidence>
<evidence type="ECO:0000256" key="12">
    <source>
        <dbReference type="ARBA" id="ARBA00076540"/>
    </source>
</evidence>
<name>A0A1B0BWC0_9MUSC</name>
<evidence type="ECO:0000256" key="11">
    <source>
        <dbReference type="ARBA" id="ARBA00075330"/>
    </source>
</evidence>
<dbReference type="VEuPathDB" id="VectorBase:GPPI042553"/>
<evidence type="ECO:0000256" key="3">
    <source>
        <dbReference type="ARBA" id="ARBA00022603"/>
    </source>
</evidence>
<dbReference type="PANTHER" id="PTHR45875">
    <property type="entry name" value="METHYLTRANSFERASE N6AMT1"/>
    <property type="match status" value="1"/>
</dbReference>
<comment type="catalytic activity">
    <reaction evidence="7">
        <text>L-lysyl-[histone] + S-adenosyl-L-methionine = N(6)-methyl-L-lysyl-[histone] + S-adenosyl-L-homocysteine + H(+)</text>
        <dbReference type="Rhea" id="RHEA:10024"/>
        <dbReference type="Rhea" id="RHEA-COMP:9845"/>
        <dbReference type="Rhea" id="RHEA-COMP:9846"/>
        <dbReference type="ChEBI" id="CHEBI:15378"/>
        <dbReference type="ChEBI" id="CHEBI:29969"/>
        <dbReference type="ChEBI" id="CHEBI:57856"/>
        <dbReference type="ChEBI" id="CHEBI:59789"/>
        <dbReference type="ChEBI" id="CHEBI:61929"/>
    </reaction>
    <physiologicalReaction direction="left-to-right" evidence="7">
        <dbReference type="Rhea" id="RHEA:10025"/>
    </physiologicalReaction>
</comment>
<sequence>METPYIDHLSDTDYENIYEPSQDSFLLLDALEIDLKFIEHELNPNLCLEIGPGSGIIITALSKRLSSSTLCLAVDINRYAACATKRTAQRNGVEVECICGNLVDNVRCNLIDLLLFNPPYVVTADDEIRDAKSKLVHSWAGGKHGRRIIDTLLVKLPEILSPRGVLYLLLLKENKPEEVMQALTKLGFKSEKLIERRIPVSTFRSLNTMNEHSVAKQSPGGSTM</sequence>
<dbReference type="InterPro" id="IPR007848">
    <property type="entry name" value="Small_mtfrase_dom"/>
</dbReference>
<dbReference type="FunFam" id="3.40.50.150:FF:000077">
    <property type="entry name" value="HemK methyltransferase family member 2"/>
    <property type="match status" value="1"/>
</dbReference>
<dbReference type="InterPro" id="IPR004557">
    <property type="entry name" value="PrmC-related"/>
</dbReference>
<evidence type="ECO:0000256" key="9">
    <source>
        <dbReference type="ARBA" id="ARBA00053180"/>
    </source>
</evidence>
<keyword evidence="3" id="KW-0489">Methyltransferase</keyword>
<dbReference type="PANTHER" id="PTHR45875:SF1">
    <property type="entry name" value="METHYLTRANSFERASE N6AMT1"/>
    <property type="match status" value="1"/>
</dbReference>
<dbReference type="GO" id="GO:0005634">
    <property type="term" value="C:nucleus"/>
    <property type="evidence" value="ECO:0007669"/>
    <property type="project" value="UniProtKB-SubCell"/>
</dbReference>
<evidence type="ECO:0000259" key="17">
    <source>
        <dbReference type="Pfam" id="PF05175"/>
    </source>
</evidence>
<evidence type="ECO:0000256" key="5">
    <source>
        <dbReference type="ARBA" id="ARBA00022691"/>
    </source>
</evidence>
<evidence type="ECO:0000256" key="2">
    <source>
        <dbReference type="ARBA" id="ARBA00006149"/>
    </source>
</evidence>
<keyword evidence="5" id="KW-0949">S-adenosyl-L-methionine</keyword>
<organism evidence="18 19">
    <name type="scientific">Glossina palpalis gambiensis</name>
    <dbReference type="NCBI Taxonomy" id="67801"/>
    <lineage>
        <taxon>Eukaryota</taxon>
        <taxon>Metazoa</taxon>
        <taxon>Ecdysozoa</taxon>
        <taxon>Arthropoda</taxon>
        <taxon>Hexapoda</taxon>
        <taxon>Insecta</taxon>
        <taxon>Pterygota</taxon>
        <taxon>Neoptera</taxon>
        <taxon>Endopterygota</taxon>
        <taxon>Diptera</taxon>
        <taxon>Brachycera</taxon>
        <taxon>Muscomorpha</taxon>
        <taxon>Hippoboscoidea</taxon>
        <taxon>Glossinidae</taxon>
        <taxon>Glossina</taxon>
    </lineage>
</organism>
<dbReference type="Proteomes" id="UP000092460">
    <property type="component" value="Unassembled WGS sequence"/>
</dbReference>
<dbReference type="EnsemblMetazoa" id="GPPI042553-RA">
    <property type="protein sequence ID" value="GPPI042553-PA"/>
    <property type="gene ID" value="GPPI042553"/>
</dbReference>
<dbReference type="PROSITE" id="PS00092">
    <property type="entry name" value="N6_MTASE"/>
    <property type="match status" value="1"/>
</dbReference>
<keyword evidence="19" id="KW-1185">Reference proteome</keyword>
<dbReference type="Pfam" id="PF05175">
    <property type="entry name" value="MTS"/>
    <property type="match status" value="1"/>
</dbReference>
<dbReference type="GO" id="GO:0035657">
    <property type="term" value="C:eRF1 methyltransferase complex"/>
    <property type="evidence" value="ECO:0007669"/>
    <property type="project" value="TreeGrafter"/>
</dbReference>
<evidence type="ECO:0000256" key="8">
    <source>
        <dbReference type="ARBA" id="ARBA00050903"/>
    </source>
</evidence>
<evidence type="ECO:0000256" key="13">
    <source>
        <dbReference type="ARBA" id="ARBA00080992"/>
    </source>
</evidence>
<feature type="domain" description="Methyltransferase small" evidence="17">
    <location>
        <begin position="46"/>
        <end position="126"/>
    </location>
</feature>
<evidence type="ECO:0000256" key="10">
    <source>
        <dbReference type="ARBA" id="ARBA00062344"/>
    </source>
</evidence>
<evidence type="ECO:0000313" key="19">
    <source>
        <dbReference type="Proteomes" id="UP000092460"/>
    </source>
</evidence>
<comment type="subcellular location">
    <subcellularLocation>
        <location evidence="1">Nucleus</location>
    </subcellularLocation>
</comment>
<comment type="subunit">
    <text evidence="10">Heterodimer; heterodimerization with TRMT112 is required for S-adenosyl-L-methionine-binding.</text>
</comment>
<dbReference type="EMBL" id="JXJN01021707">
    <property type="status" value="NOT_ANNOTATED_CDS"/>
    <property type="molecule type" value="Genomic_DNA"/>
</dbReference>
<dbReference type="AlphaFoldDB" id="A0A1B0BWC0"/>
<evidence type="ECO:0000256" key="16">
    <source>
        <dbReference type="ARBA" id="ARBA00093667"/>
    </source>
</evidence>
<dbReference type="InterPro" id="IPR029063">
    <property type="entry name" value="SAM-dependent_MTases_sf"/>
</dbReference>
<evidence type="ECO:0000256" key="1">
    <source>
        <dbReference type="ARBA" id="ARBA00004123"/>
    </source>
</evidence>
<comment type="similarity">
    <text evidence="2">Belongs to the eukaryotic/archaeal PrmC-related family.</text>
</comment>
<dbReference type="InterPro" id="IPR002052">
    <property type="entry name" value="DNA_methylase_N6_adenine_CS"/>
</dbReference>
<dbReference type="EMBL" id="JXJN01021708">
    <property type="status" value="NOT_ANNOTATED_CDS"/>
    <property type="molecule type" value="Genomic_DNA"/>
</dbReference>